<comment type="similarity">
    <text evidence="5">Belongs to the SAT4 family.</text>
</comment>
<evidence type="ECO:0000256" key="3">
    <source>
        <dbReference type="ARBA" id="ARBA00022989"/>
    </source>
</evidence>
<evidence type="ECO:0000313" key="9">
    <source>
        <dbReference type="Proteomes" id="UP000309340"/>
    </source>
</evidence>
<comment type="caution">
    <text evidence="8">The sequence shown here is derived from an EMBL/GenBank/DDBJ whole genome shotgun (WGS) entry which is preliminary data.</text>
</comment>
<evidence type="ECO:0000256" key="1">
    <source>
        <dbReference type="ARBA" id="ARBA00004141"/>
    </source>
</evidence>
<dbReference type="PANTHER" id="PTHR33048">
    <property type="entry name" value="PTH11-LIKE INTEGRAL MEMBRANE PROTEIN (AFU_ORTHOLOGUE AFUA_5G11245)"/>
    <property type="match status" value="1"/>
</dbReference>
<feature type="transmembrane region" description="Helical" evidence="6">
    <location>
        <begin position="93"/>
        <end position="115"/>
    </location>
</feature>
<sequence>MAGATFSTGRGPVLVAVIWTWAGVATILYVLRATNASRAPKDQKSFVGLRWDFIWVNALIANAFLTVSVIYGTGNHQPDLTAHQAVYSALWSWIGQICAIFSLVWARFAVIAFLRALQGPTYQKWRYALYAVGTAQALINTIEVILILNQCSPIQKLWNSSLPGTCGLIGVASK</sequence>
<dbReference type="Pfam" id="PF20684">
    <property type="entry name" value="Fung_rhodopsin"/>
    <property type="match status" value="1"/>
</dbReference>
<dbReference type="OrthoDB" id="3934549at2759"/>
<dbReference type="AlphaFoldDB" id="A0A4U0V613"/>
<dbReference type="InterPro" id="IPR049326">
    <property type="entry name" value="Rhodopsin_dom_fungi"/>
</dbReference>
<evidence type="ECO:0000313" key="8">
    <source>
        <dbReference type="EMBL" id="TKA43225.1"/>
    </source>
</evidence>
<evidence type="ECO:0000256" key="6">
    <source>
        <dbReference type="SAM" id="Phobius"/>
    </source>
</evidence>
<evidence type="ECO:0000256" key="5">
    <source>
        <dbReference type="ARBA" id="ARBA00038359"/>
    </source>
</evidence>
<comment type="subcellular location">
    <subcellularLocation>
        <location evidence="1">Membrane</location>
        <topology evidence="1">Multi-pass membrane protein</topology>
    </subcellularLocation>
</comment>
<proteinExistence type="inferred from homology"/>
<feature type="transmembrane region" description="Helical" evidence="6">
    <location>
        <begin position="12"/>
        <end position="31"/>
    </location>
</feature>
<reference evidence="8 9" key="1">
    <citation type="submission" date="2017-03" db="EMBL/GenBank/DDBJ databases">
        <title>Genomes of endolithic fungi from Antarctica.</title>
        <authorList>
            <person name="Coleine C."/>
            <person name="Masonjones S."/>
            <person name="Stajich J.E."/>
        </authorList>
    </citation>
    <scope>NUCLEOTIDE SEQUENCE [LARGE SCALE GENOMIC DNA]</scope>
    <source>
        <strain evidence="8 9">CCFEE 5184</strain>
    </source>
</reference>
<evidence type="ECO:0000259" key="7">
    <source>
        <dbReference type="Pfam" id="PF20684"/>
    </source>
</evidence>
<dbReference type="PANTHER" id="PTHR33048:SF165">
    <property type="entry name" value="INTEGRAL MEMBRANE PROTEIN"/>
    <property type="match status" value="1"/>
</dbReference>
<protein>
    <recommendedName>
        <fullName evidence="7">Rhodopsin domain-containing protein</fullName>
    </recommendedName>
</protein>
<feature type="domain" description="Rhodopsin" evidence="7">
    <location>
        <begin position="54"/>
        <end position="166"/>
    </location>
</feature>
<feature type="transmembrane region" description="Helical" evidence="6">
    <location>
        <begin position="127"/>
        <end position="148"/>
    </location>
</feature>
<dbReference type="STRING" id="329884.A0A4U0V613"/>
<evidence type="ECO:0000256" key="2">
    <source>
        <dbReference type="ARBA" id="ARBA00022692"/>
    </source>
</evidence>
<name>A0A4U0V613_9PEZI</name>
<evidence type="ECO:0000256" key="4">
    <source>
        <dbReference type="ARBA" id="ARBA00023136"/>
    </source>
</evidence>
<feature type="non-terminal residue" evidence="8">
    <location>
        <position position="174"/>
    </location>
</feature>
<keyword evidence="3 6" id="KW-1133">Transmembrane helix</keyword>
<accession>A0A4U0V613</accession>
<organism evidence="8 9">
    <name type="scientific">Friedmanniomyces simplex</name>
    <dbReference type="NCBI Taxonomy" id="329884"/>
    <lineage>
        <taxon>Eukaryota</taxon>
        <taxon>Fungi</taxon>
        <taxon>Dikarya</taxon>
        <taxon>Ascomycota</taxon>
        <taxon>Pezizomycotina</taxon>
        <taxon>Dothideomycetes</taxon>
        <taxon>Dothideomycetidae</taxon>
        <taxon>Mycosphaerellales</taxon>
        <taxon>Teratosphaeriaceae</taxon>
        <taxon>Friedmanniomyces</taxon>
    </lineage>
</organism>
<dbReference type="GO" id="GO:0016020">
    <property type="term" value="C:membrane"/>
    <property type="evidence" value="ECO:0007669"/>
    <property type="project" value="UniProtKB-SubCell"/>
</dbReference>
<dbReference type="InterPro" id="IPR052337">
    <property type="entry name" value="SAT4-like"/>
</dbReference>
<keyword evidence="2 6" id="KW-0812">Transmembrane</keyword>
<gene>
    <name evidence="8" type="ORF">B0A55_13456</name>
</gene>
<dbReference type="Proteomes" id="UP000309340">
    <property type="component" value="Unassembled WGS sequence"/>
</dbReference>
<keyword evidence="4 6" id="KW-0472">Membrane</keyword>
<feature type="transmembrane region" description="Helical" evidence="6">
    <location>
        <begin position="52"/>
        <end position="73"/>
    </location>
</feature>
<dbReference type="EMBL" id="NAJQ01002439">
    <property type="protein sequence ID" value="TKA43225.1"/>
    <property type="molecule type" value="Genomic_DNA"/>
</dbReference>
<keyword evidence="9" id="KW-1185">Reference proteome</keyword>